<keyword evidence="9" id="KW-1185">Reference proteome</keyword>
<evidence type="ECO:0000256" key="3">
    <source>
        <dbReference type="ARBA" id="ARBA00022833"/>
    </source>
</evidence>
<evidence type="ECO:0000256" key="5">
    <source>
        <dbReference type="PROSITE-ProRule" id="PRU00309"/>
    </source>
</evidence>
<gene>
    <name evidence="8" type="ORF">GWI33_002837</name>
</gene>
<sequence length="371" mass="42444">MVGCRCSYKNCTNTTKTTENLHFFHYPVKYRERCIQWIENACKPSFYELEEDQLRNKIVCELHFETKWFLNSQRKRLLPGAVPTIDVEDKDSGVSISSMETEAPIYLPSNQYNDVKVVPANDDGTVFILDTDNMFTVSPKIESYIIKNGVLVPTNIQNSPTKLPKTFSNRSKPMGNYSISSETDLGNVNTPSGLPGTSKQVDKQKNEVKEDVIESNDASQQTENPCNVDLLFYDSNDSHRFEIASDNEEKKPNIATVKQTQVPQKTLVTKSYLKKIKQHSREIASIKRMLMKQRIYDTKPNMKTILNILQEQVPPTLLTVVSLLLGEKNELSDDDVEFFTTIHRSSPEVYQLLSEKYKWNLPSVDIVEPLE</sequence>
<dbReference type="PANTHER" id="PTHR46600:SF11">
    <property type="entry name" value="THAP DOMAIN-CONTAINING PROTEIN 10"/>
    <property type="match status" value="1"/>
</dbReference>
<dbReference type="InterPro" id="IPR026516">
    <property type="entry name" value="THAP1/10"/>
</dbReference>
<evidence type="ECO:0000256" key="4">
    <source>
        <dbReference type="ARBA" id="ARBA00023125"/>
    </source>
</evidence>
<protein>
    <recommendedName>
        <fullName evidence="7">THAP-type domain-containing protein</fullName>
    </recommendedName>
</protein>
<dbReference type="OrthoDB" id="7683421at2759"/>
<dbReference type="GO" id="GO:0008270">
    <property type="term" value="F:zinc ion binding"/>
    <property type="evidence" value="ECO:0007669"/>
    <property type="project" value="UniProtKB-KW"/>
</dbReference>
<dbReference type="EMBL" id="JAACXV010000017">
    <property type="protein sequence ID" value="KAF7286997.1"/>
    <property type="molecule type" value="Genomic_DNA"/>
</dbReference>
<dbReference type="SMART" id="SM00980">
    <property type="entry name" value="THAP"/>
    <property type="match status" value="1"/>
</dbReference>
<dbReference type="AlphaFoldDB" id="A0A834ITU4"/>
<evidence type="ECO:0000256" key="1">
    <source>
        <dbReference type="ARBA" id="ARBA00022723"/>
    </source>
</evidence>
<keyword evidence="2 5" id="KW-0863">Zinc-finger</keyword>
<feature type="domain" description="THAP-type" evidence="7">
    <location>
        <begin position="1"/>
        <end position="86"/>
    </location>
</feature>
<keyword evidence="3" id="KW-0862">Zinc</keyword>
<proteinExistence type="predicted"/>
<comment type="caution">
    <text evidence="8">The sequence shown here is derived from an EMBL/GenBank/DDBJ whole genome shotgun (WGS) entry which is preliminary data.</text>
</comment>
<organism evidence="8 9">
    <name type="scientific">Rhynchophorus ferrugineus</name>
    <name type="common">Red palm weevil</name>
    <name type="synonym">Curculio ferrugineus</name>
    <dbReference type="NCBI Taxonomy" id="354439"/>
    <lineage>
        <taxon>Eukaryota</taxon>
        <taxon>Metazoa</taxon>
        <taxon>Ecdysozoa</taxon>
        <taxon>Arthropoda</taxon>
        <taxon>Hexapoda</taxon>
        <taxon>Insecta</taxon>
        <taxon>Pterygota</taxon>
        <taxon>Neoptera</taxon>
        <taxon>Endopterygota</taxon>
        <taxon>Coleoptera</taxon>
        <taxon>Polyphaga</taxon>
        <taxon>Cucujiformia</taxon>
        <taxon>Curculionidae</taxon>
        <taxon>Dryophthorinae</taxon>
        <taxon>Rhynchophorus</taxon>
    </lineage>
</organism>
<feature type="region of interest" description="Disordered" evidence="6">
    <location>
        <begin position="179"/>
        <end position="204"/>
    </location>
</feature>
<keyword evidence="4 5" id="KW-0238">DNA-binding</keyword>
<dbReference type="SUPFAM" id="SSF57716">
    <property type="entry name" value="Glucocorticoid receptor-like (DNA-binding domain)"/>
    <property type="match status" value="1"/>
</dbReference>
<dbReference type="PROSITE" id="PS50950">
    <property type="entry name" value="ZF_THAP"/>
    <property type="match status" value="1"/>
</dbReference>
<reference evidence="8" key="1">
    <citation type="submission" date="2020-08" db="EMBL/GenBank/DDBJ databases">
        <title>Genome sequencing and assembly of the red palm weevil Rhynchophorus ferrugineus.</title>
        <authorList>
            <person name="Dias G.B."/>
            <person name="Bergman C.M."/>
            <person name="Manee M."/>
        </authorList>
    </citation>
    <scope>NUCLEOTIDE SEQUENCE</scope>
    <source>
        <strain evidence="8">AA-2017</strain>
        <tissue evidence="8">Whole larva</tissue>
    </source>
</reference>
<dbReference type="InterPro" id="IPR006612">
    <property type="entry name" value="THAP_Znf"/>
</dbReference>
<dbReference type="Proteomes" id="UP000625711">
    <property type="component" value="Unassembled WGS sequence"/>
</dbReference>
<evidence type="ECO:0000256" key="6">
    <source>
        <dbReference type="SAM" id="MobiDB-lite"/>
    </source>
</evidence>
<evidence type="ECO:0000313" key="8">
    <source>
        <dbReference type="EMBL" id="KAF7286997.1"/>
    </source>
</evidence>
<accession>A0A834ITU4</accession>
<dbReference type="SMART" id="SM00692">
    <property type="entry name" value="DM3"/>
    <property type="match status" value="1"/>
</dbReference>
<feature type="compositionally biased region" description="Polar residues" evidence="6">
    <location>
        <begin position="179"/>
        <end position="199"/>
    </location>
</feature>
<dbReference type="Pfam" id="PF05485">
    <property type="entry name" value="THAP"/>
    <property type="match status" value="1"/>
</dbReference>
<dbReference type="PANTHER" id="PTHR46600">
    <property type="entry name" value="THAP DOMAIN-CONTAINING"/>
    <property type="match status" value="1"/>
</dbReference>
<evidence type="ECO:0000313" key="9">
    <source>
        <dbReference type="Proteomes" id="UP000625711"/>
    </source>
</evidence>
<name>A0A834ITU4_RHYFE</name>
<dbReference type="GO" id="GO:0043565">
    <property type="term" value="F:sequence-specific DNA binding"/>
    <property type="evidence" value="ECO:0007669"/>
    <property type="project" value="InterPro"/>
</dbReference>
<evidence type="ECO:0000256" key="2">
    <source>
        <dbReference type="ARBA" id="ARBA00022771"/>
    </source>
</evidence>
<keyword evidence="1" id="KW-0479">Metal-binding</keyword>
<evidence type="ECO:0000259" key="7">
    <source>
        <dbReference type="PROSITE" id="PS50950"/>
    </source>
</evidence>